<feature type="domain" description="AMP-dependent synthetase/ligase" evidence="1">
    <location>
        <begin position="21"/>
        <end position="419"/>
    </location>
</feature>
<accession>A0A9X3LMM2</accession>
<evidence type="ECO:0000313" key="3">
    <source>
        <dbReference type="EMBL" id="MCZ9289378.1"/>
    </source>
</evidence>
<dbReference type="InterPro" id="IPR042099">
    <property type="entry name" value="ANL_N_sf"/>
</dbReference>
<comment type="caution">
    <text evidence="3">The sequence shown here is derived from an EMBL/GenBank/DDBJ whole genome shotgun (WGS) entry which is preliminary data.</text>
</comment>
<dbReference type="Pfam" id="PF00501">
    <property type="entry name" value="AMP-binding"/>
    <property type="match status" value="1"/>
</dbReference>
<protein>
    <submittedName>
        <fullName evidence="3">Long-chain fatty-acid--CoA ligase</fullName>
    </submittedName>
</protein>
<dbReference type="PANTHER" id="PTHR43767">
    <property type="entry name" value="LONG-CHAIN-FATTY-ACID--COA LIGASE"/>
    <property type="match status" value="1"/>
</dbReference>
<dbReference type="InterPro" id="IPR025110">
    <property type="entry name" value="AMP-bd_C"/>
</dbReference>
<reference evidence="3" key="1">
    <citation type="submission" date="2022-02" db="EMBL/GenBank/DDBJ databases">
        <title>Corynebacterium sp. from urogenital microbiome.</title>
        <authorList>
            <person name="Cappelli E.A."/>
            <person name="Ribeiro T.G."/>
            <person name="Peixe L."/>
        </authorList>
    </citation>
    <scope>NUCLEOTIDE SEQUENCE</scope>
    <source>
        <strain evidence="3">C8Ua_174</strain>
    </source>
</reference>
<evidence type="ECO:0000313" key="4">
    <source>
        <dbReference type="Proteomes" id="UP001146469"/>
    </source>
</evidence>
<proteinExistence type="predicted"/>
<dbReference type="Gene3D" id="3.30.300.30">
    <property type="match status" value="1"/>
</dbReference>
<dbReference type="AlphaFoldDB" id="A0A9X3LMM2"/>
<keyword evidence="4" id="KW-1185">Reference proteome</keyword>
<dbReference type="InterPro" id="IPR000873">
    <property type="entry name" value="AMP-dep_synth/lig_dom"/>
</dbReference>
<dbReference type="Pfam" id="PF13193">
    <property type="entry name" value="AMP-binding_C"/>
    <property type="match status" value="1"/>
</dbReference>
<organism evidence="3 4">
    <name type="scientific">Corynebacterium evansiae</name>
    <dbReference type="NCBI Taxonomy" id="2913499"/>
    <lineage>
        <taxon>Bacteria</taxon>
        <taxon>Bacillati</taxon>
        <taxon>Actinomycetota</taxon>
        <taxon>Actinomycetes</taxon>
        <taxon>Mycobacteriales</taxon>
        <taxon>Corynebacteriaceae</taxon>
        <taxon>Corynebacterium</taxon>
    </lineage>
</organism>
<dbReference type="PANTHER" id="PTHR43767:SF11">
    <property type="entry name" value="MEDIUM-CHAIN-FATTY-ACID--COA LIGASE"/>
    <property type="match status" value="1"/>
</dbReference>
<dbReference type="NCBIfam" id="NF004143">
    <property type="entry name" value="PRK05620.1"/>
    <property type="match status" value="1"/>
</dbReference>
<dbReference type="InterPro" id="IPR045851">
    <property type="entry name" value="AMP-bd_C_sf"/>
</dbReference>
<dbReference type="GO" id="GO:0016877">
    <property type="term" value="F:ligase activity, forming carbon-sulfur bonds"/>
    <property type="evidence" value="ECO:0007669"/>
    <property type="project" value="UniProtKB-ARBA"/>
</dbReference>
<dbReference type="Proteomes" id="UP001146469">
    <property type="component" value="Unassembled WGS sequence"/>
</dbReference>
<dbReference type="EMBL" id="JAKMUT010000003">
    <property type="protein sequence ID" value="MCZ9289378.1"/>
    <property type="molecule type" value="Genomic_DNA"/>
</dbReference>
<keyword evidence="3" id="KW-0436">Ligase</keyword>
<evidence type="ECO:0000259" key="2">
    <source>
        <dbReference type="Pfam" id="PF13193"/>
    </source>
</evidence>
<dbReference type="InterPro" id="IPR050237">
    <property type="entry name" value="ATP-dep_AMP-bd_enzyme"/>
</dbReference>
<dbReference type="SUPFAM" id="SSF56801">
    <property type="entry name" value="Acetyl-CoA synthetase-like"/>
    <property type="match status" value="1"/>
</dbReference>
<evidence type="ECO:0000259" key="1">
    <source>
        <dbReference type="Pfam" id="PF00501"/>
    </source>
</evidence>
<dbReference type="PROSITE" id="PS00455">
    <property type="entry name" value="AMP_BINDING"/>
    <property type="match status" value="1"/>
</dbReference>
<gene>
    <name evidence="3" type="ORF">L8V00_04030</name>
</gene>
<dbReference type="Gene3D" id="3.40.50.12780">
    <property type="entry name" value="N-terminal domain of ligase-like"/>
    <property type="match status" value="1"/>
</dbReference>
<dbReference type="InterPro" id="IPR020845">
    <property type="entry name" value="AMP-binding_CS"/>
</dbReference>
<name>A0A9X3LMM2_9CORY</name>
<dbReference type="NCBIfam" id="NF004837">
    <property type="entry name" value="PRK06187.1"/>
    <property type="match status" value="1"/>
</dbReference>
<feature type="domain" description="AMP-binding enzyme C-terminal" evidence="2">
    <location>
        <begin position="468"/>
        <end position="545"/>
    </location>
</feature>
<dbReference type="RefSeq" id="WP_035003550.1">
    <property type="nucleotide sequence ID" value="NZ_JAKMUT010000003.1"/>
</dbReference>
<sequence>MKSTMQEIPLSVARILEYGASVHRNTTVTTYFDETAEQTSFLHIGIRAAAMANMLRDEFGIERGDRVGTVLPNCTEHLEVLLSVASMGAVFNPINRHLMDAQITHIINKAAPKVLVLDPTCSEQIVPLLADCPCVEAVLVIGPNLADTEAVQRLVTAQGEQGEQGEQGKPGLSHLRVLNLEAALDGRSADFDWPDMEETDPAAICFSTGTEGPPKGVVYSHRALWLHSMQLRAADSFSIRNGTSFLCCVPIYHVLSWGVPLAAFMAGAPIVFTGRSATPEHLAHVIADAMPRQAHGSPAVWTGLLVHYAKKHPKKMSLQEIYVGGSQVSPAMIDAWEERFGVDIIHSWGMTETGPVGTVAHPPAGVAGAARAKYRESQGRFHAGMRYRIVDDHDNVLEANDRNEGELQVRGNTVTASYYKDDSPRFTEDGWLRTGDIATVNKDGYLTIHDRKADIIRSGGEWIYSAALENYLLEPTAVIEAAVIGIPSEKWGQRPLAVVVVAEGTPWTAETAQELADDLRKRVPGWMVPENWTFVDHIDKTSVDKFDKKDLRQYFREGKFEIITI</sequence>